<dbReference type="GO" id="GO:0042101">
    <property type="term" value="C:T cell receptor complex"/>
    <property type="evidence" value="ECO:0007669"/>
    <property type="project" value="UniProtKB-KW"/>
</dbReference>
<dbReference type="InterPro" id="IPR036179">
    <property type="entry name" value="Ig-like_dom_sf"/>
</dbReference>
<evidence type="ECO:0000256" key="6">
    <source>
        <dbReference type="ARBA" id="ARBA00023180"/>
    </source>
</evidence>
<dbReference type="PANTHER" id="PTHR19339:SF0">
    <property type="entry name" value="T CELL RECEPTOR ALPHA VARIABLE 41"/>
    <property type="match status" value="1"/>
</dbReference>
<evidence type="ECO:0000259" key="9">
    <source>
        <dbReference type="PROSITE" id="PS50835"/>
    </source>
</evidence>
<dbReference type="PANTHER" id="PTHR19339">
    <property type="entry name" value="T CELL RECEPTOR ALPHA VARIABLE 39"/>
    <property type="match status" value="1"/>
</dbReference>
<keyword evidence="3" id="KW-0732">Signal</keyword>
<dbReference type="InterPro" id="IPR013106">
    <property type="entry name" value="Ig_V-set"/>
</dbReference>
<keyword evidence="8" id="KW-0391">Immunity</keyword>
<dbReference type="Pfam" id="PF07686">
    <property type="entry name" value="V-set"/>
    <property type="match status" value="1"/>
</dbReference>
<protein>
    <recommendedName>
        <fullName evidence="9">Ig-like domain-containing protein</fullName>
    </recommendedName>
</protein>
<dbReference type="SUPFAM" id="SSF48726">
    <property type="entry name" value="Immunoglobulin"/>
    <property type="match status" value="1"/>
</dbReference>
<comment type="subunit">
    <text evidence="7">Alpha-beta TR is a heterodimer composed of an alpha and beta chain; disulfide-linked. The alpha-beta TR is associated with the transmembrane signaling CD3 coreceptor proteins to form the TR-CD3 (TcR or TCR). The assembly of alpha-beta TR heterodimers with CD3 occurs in the endoplasmic reticulum where a single alpha-beta TR heterodimer associates with one CD3D-CD3E heterodimer, one CD3G-CD3E heterodimer and one CD247 homodimer forming a stable octameric structure. CD3D-CD3E and CD3G-CD3E heterodimers preferentially associate with TR alpha and TR beta chains, respectively. The association of the CD247 homodimer is the last step of TcR assembly in the endoplasmic reticulum and is required for transport to the cell surface.</text>
</comment>
<evidence type="ECO:0000256" key="7">
    <source>
        <dbReference type="ARBA" id="ARBA00038651"/>
    </source>
</evidence>
<dbReference type="InterPro" id="IPR007110">
    <property type="entry name" value="Ig-like_dom"/>
</dbReference>
<keyword evidence="2" id="KW-1003">Cell membrane</keyword>
<evidence type="ECO:0000256" key="2">
    <source>
        <dbReference type="ARBA" id="ARBA00022475"/>
    </source>
</evidence>
<evidence type="ECO:0000313" key="10">
    <source>
        <dbReference type="Ensembl" id="ENSAMEP00000033778.1"/>
    </source>
</evidence>
<evidence type="ECO:0000256" key="4">
    <source>
        <dbReference type="ARBA" id="ARBA00023136"/>
    </source>
</evidence>
<evidence type="ECO:0000313" key="11">
    <source>
        <dbReference type="Proteomes" id="UP000008912"/>
    </source>
</evidence>
<accession>A0A7N5P530</accession>
<keyword evidence="6" id="KW-0325">Glycoprotein</keyword>
<dbReference type="SMART" id="SM00406">
    <property type="entry name" value="IGv"/>
    <property type="match status" value="1"/>
</dbReference>
<dbReference type="Gene3D" id="2.60.40.10">
    <property type="entry name" value="Immunoglobulins"/>
    <property type="match status" value="1"/>
</dbReference>
<keyword evidence="5" id="KW-1015">Disulfide bond</keyword>
<keyword evidence="11" id="KW-1185">Reference proteome</keyword>
<sequence>KERILWKYCNNSAVLCLTMSLRIGVSGKTGVEHRPPYLTVQEGDSVTVNCSYSKGMTTLHWLQQNPGGGIVSLFILSLEMKTKGRVRATINTEELHSTLYITASQPRDSATYLCAVGHSAPQASGACTQTLQLKDITSPHSHL</sequence>
<reference evidence="10" key="3">
    <citation type="submission" date="2025-09" db="UniProtKB">
        <authorList>
            <consortium name="Ensembl"/>
        </authorList>
    </citation>
    <scope>IDENTIFICATION</scope>
</reference>
<name>A0A7N5P530_AILME</name>
<keyword evidence="4" id="KW-0472">Membrane</keyword>
<dbReference type="SMART" id="SM00409">
    <property type="entry name" value="IG"/>
    <property type="match status" value="1"/>
</dbReference>
<evidence type="ECO:0000256" key="8">
    <source>
        <dbReference type="ARBA" id="ARBA00043266"/>
    </source>
</evidence>
<organism evidence="10 11">
    <name type="scientific">Ailuropoda melanoleuca</name>
    <name type="common">Giant panda</name>
    <dbReference type="NCBI Taxonomy" id="9646"/>
    <lineage>
        <taxon>Eukaryota</taxon>
        <taxon>Metazoa</taxon>
        <taxon>Chordata</taxon>
        <taxon>Craniata</taxon>
        <taxon>Vertebrata</taxon>
        <taxon>Euteleostomi</taxon>
        <taxon>Mammalia</taxon>
        <taxon>Eutheria</taxon>
        <taxon>Laurasiatheria</taxon>
        <taxon>Carnivora</taxon>
        <taxon>Caniformia</taxon>
        <taxon>Ursidae</taxon>
        <taxon>Ailuropoda</taxon>
    </lineage>
</organism>
<dbReference type="PROSITE" id="PS50835">
    <property type="entry name" value="IG_LIKE"/>
    <property type="match status" value="1"/>
</dbReference>
<dbReference type="Proteomes" id="UP000008912">
    <property type="component" value="Unassembled WGS sequence"/>
</dbReference>
<dbReference type="InterPro" id="IPR003599">
    <property type="entry name" value="Ig_sub"/>
</dbReference>
<keyword evidence="8" id="KW-1064">Adaptive immunity</keyword>
<evidence type="ECO:0000256" key="1">
    <source>
        <dbReference type="ARBA" id="ARBA00004236"/>
    </source>
</evidence>
<dbReference type="InParanoid" id="A0A7N5P530"/>
<dbReference type="GeneTree" id="ENSGT00900000140957"/>
<reference evidence="10" key="2">
    <citation type="submission" date="2025-08" db="UniProtKB">
        <authorList>
            <consortium name="Ensembl"/>
        </authorList>
    </citation>
    <scope>IDENTIFICATION</scope>
</reference>
<comment type="subcellular location">
    <subcellularLocation>
        <location evidence="1">Cell membrane</location>
    </subcellularLocation>
</comment>
<feature type="domain" description="Ig-like" evidence="9">
    <location>
        <begin position="29"/>
        <end position="132"/>
    </location>
</feature>
<reference evidence="10 11" key="1">
    <citation type="journal article" date="2010" name="Nature">
        <title>The sequence and de novo assembly of the giant panda genome.</title>
        <authorList>
            <person name="Li R."/>
            <person name="Fan W."/>
            <person name="Tian G."/>
            <person name="Zhu H."/>
            <person name="He L."/>
            <person name="Cai J."/>
            <person name="Huang Q."/>
            <person name="Cai Q."/>
            <person name="Li B."/>
            <person name="Bai Y."/>
            <person name="Zhang Z."/>
            <person name="Zhang Y."/>
            <person name="Wang W."/>
            <person name="Li J."/>
            <person name="Wei F."/>
            <person name="Li H."/>
            <person name="Jian M."/>
            <person name="Li J."/>
            <person name="Zhang Z."/>
            <person name="Nielsen R."/>
            <person name="Li D."/>
            <person name="Gu W."/>
            <person name="Yang Z."/>
            <person name="Xuan Z."/>
            <person name="Ryder O.A."/>
            <person name="Leung F.C."/>
            <person name="Zhou Y."/>
            <person name="Cao J."/>
            <person name="Sun X."/>
            <person name="Fu Y."/>
            <person name="Fang X."/>
            <person name="Guo X."/>
            <person name="Wang B."/>
            <person name="Hou R."/>
            <person name="Shen F."/>
            <person name="Mu B."/>
            <person name="Ni P."/>
            <person name="Lin R."/>
            <person name="Qian W."/>
            <person name="Wang G."/>
            <person name="Yu C."/>
            <person name="Nie W."/>
            <person name="Wang J."/>
            <person name="Wu Z."/>
            <person name="Liang H."/>
            <person name="Min J."/>
            <person name="Wu Q."/>
            <person name="Cheng S."/>
            <person name="Ruan J."/>
            <person name="Wang M."/>
            <person name="Shi Z."/>
            <person name="Wen M."/>
            <person name="Liu B."/>
            <person name="Ren X."/>
            <person name="Zheng H."/>
            <person name="Dong D."/>
            <person name="Cook K."/>
            <person name="Shan G."/>
            <person name="Zhang H."/>
            <person name="Kosiol C."/>
            <person name="Xie X."/>
            <person name="Lu Z."/>
            <person name="Zheng H."/>
            <person name="Li Y."/>
            <person name="Steiner C.C."/>
            <person name="Lam T.T."/>
            <person name="Lin S."/>
            <person name="Zhang Q."/>
            <person name="Li G."/>
            <person name="Tian J."/>
            <person name="Gong T."/>
            <person name="Liu H."/>
            <person name="Zhang D."/>
            <person name="Fang L."/>
            <person name="Ye C."/>
            <person name="Zhang J."/>
            <person name="Hu W."/>
            <person name="Xu A."/>
            <person name="Ren Y."/>
            <person name="Zhang G."/>
            <person name="Bruford M.W."/>
            <person name="Li Q."/>
            <person name="Ma L."/>
            <person name="Guo Y."/>
            <person name="An N."/>
            <person name="Hu Y."/>
            <person name="Zheng Y."/>
            <person name="Shi Y."/>
            <person name="Li Z."/>
            <person name="Liu Q."/>
            <person name="Chen Y."/>
            <person name="Zhao J."/>
            <person name="Qu N."/>
            <person name="Zhao S."/>
            <person name="Tian F."/>
            <person name="Wang X."/>
            <person name="Wang H."/>
            <person name="Xu L."/>
            <person name="Liu X."/>
            <person name="Vinar T."/>
            <person name="Wang Y."/>
            <person name="Lam T.W."/>
            <person name="Yiu S.M."/>
            <person name="Liu S."/>
            <person name="Zhang H."/>
            <person name="Li D."/>
            <person name="Huang Y."/>
            <person name="Wang X."/>
            <person name="Yang G."/>
            <person name="Jiang Z."/>
            <person name="Wang J."/>
            <person name="Qin N."/>
            <person name="Li L."/>
            <person name="Li J."/>
            <person name="Bolund L."/>
            <person name="Kristiansen K."/>
            <person name="Wong G.K."/>
            <person name="Olson M."/>
            <person name="Zhang X."/>
            <person name="Li S."/>
            <person name="Yang H."/>
            <person name="Wang J."/>
            <person name="Wang J."/>
        </authorList>
    </citation>
    <scope>NUCLEOTIDE SEQUENCE [LARGE SCALE GENOMIC DNA]</scope>
</reference>
<dbReference type="Ensembl" id="ENSAMET00000039514.1">
    <property type="protein sequence ID" value="ENSAMEP00000033778.1"/>
    <property type="gene ID" value="ENSAMEG00000030816.1"/>
</dbReference>
<evidence type="ECO:0000256" key="3">
    <source>
        <dbReference type="ARBA" id="ARBA00022729"/>
    </source>
</evidence>
<keyword evidence="8" id="KW-1279">T cell receptor</keyword>
<dbReference type="InterPro" id="IPR051896">
    <property type="entry name" value="TCR_alpha_variable"/>
</dbReference>
<evidence type="ECO:0000256" key="5">
    <source>
        <dbReference type="ARBA" id="ARBA00023157"/>
    </source>
</evidence>
<dbReference type="InterPro" id="IPR013783">
    <property type="entry name" value="Ig-like_fold"/>
</dbReference>
<dbReference type="AlphaFoldDB" id="A0A7N5P530"/>
<proteinExistence type="predicted"/>